<sequence length="62" mass="6847">MAEVGVGELGDEEARTHQGHTFLSYEEKQKLIRDAKAMGMTQSAYLRHLVVKASVNVESEVA</sequence>
<dbReference type="KEGG" id="vg:54993598"/>
<reference evidence="2" key="1">
    <citation type="submission" date="2018-04" db="EMBL/GenBank/DDBJ databases">
        <authorList>
            <person name="Harrington T."/>
            <person name="Washburn E."/>
            <person name="Bricker J."/>
            <person name="McKinney A."/>
            <person name="Betsko A.J."/>
            <person name="Garlena R.A."/>
            <person name="Russell D.A."/>
            <person name="Pope W.A."/>
            <person name="Jacobs-Sera D."/>
            <person name="Hatfull G.F."/>
        </authorList>
    </citation>
    <scope>NUCLEOTIDE SEQUENCE [LARGE SCALE GENOMIC DNA]</scope>
</reference>
<proteinExistence type="predicted"/>
<accession>A0A2Z4Q867</accession>
<dbReference type="RefSeq" id="YP_009803041.1">
    <property type="nucleotide sequence ID" value="NC_047990.1"/>
</dbReference>
<name>A0A2Z4Q867_9CAUD</name>
<organism evidence="1 2">
    <name type="scientific">Gordonia phage Suzy</name>
    <dbReference type="NCBI Taxonomy" id="2201430"/>
    <lineage>
        <taxon>Viruses</taxon>
        <taxon>Duplodnaviria</taxon>
        <taxon>Heunggongvirae</taxon>
        <taxon>Uroviricota</taxon>
        <taxon>Caudoviricetes</taxon>
        <taxon>Terapinvirus</taxon>
        <taxon>Terapinvirus suzy</taxon>
    </lineage>
</organism>
<evidence type="ECO:0000313" key="2">
    <source>
        <dbReference type="Proteomes" id="UP000250774"/>
    </source>
</evidence>
<keyword evidence="2" id="KW-1185">Reference proteome</keyword>
<protein>
    <submittedName>
        <fullName evidence="1">DNA binding protein</fullName>
    </submittedName>
</protein>
<dbReference type="EMBL" id="MH271313">
    <property type="protein sequence ID" value="AWY06184.1"/>
    <property type="molecule type" value="Genomic_DNA"/>
</dbReference>
<dbReference type="Proteomes" id="UP000250774">
    <property type="component" value="Segment"/>
</dbReference>
<evidence type="ECO:0000313" key="1">
    <source>
        <dbReference type="EMBL" id="AWY06184.1"/>
    </source>
</evidence>
<gene>
    <name evidence="1" type="primary">80</name>
    <name evidence="1" type="ORF">PBI_SUZY_80</name>
</gene>
<dbReference type="GeneID" id="54993598"/>